<proteinExistence type="predicted"/>
<dbReference type="EMBL" id="OOIL02000547">
    <property type="protein sequence ID" value="VFQ66348.1"/>
    <property type="molecule type" value="Genomic_DNA"/>
</dbReference>
<evidence type="ECO:0000256" key="1">
    <source>
        <dbReference type="SAM" id="MobiDB-lite"/>
    </source>
</evidence>
<gene>
    <name evidence="2" type="ORF">CCAM_LOCUS8124</name>
</gene>
<dbReference type="AlphaFoldDB" id="A0A484KP06"/>
<feature type="compositionally biased region" description="Polar residues" evidence="1">
    <location>
        <begin position="50"/>
        <end position="62"/>
    </location>
</feature>
<dbReference type="Proteomes" id="UP000595140">
    <property type="component" value="Unassembled WGS sequence"/>
</dbReference>
<keyword evidence="3" id="KW-1185">Reference proteome</keyword>
<feature type="compositionally biased region" description="Basic and acidic residues" evidence="1">
    <location>
        <begin position="77"/>
        <end position="86"/>
    </location>
</feature>
<evidence type="ECO:0000313" key="2">
    <source>
        <dbReference type="EMBL" id="VFQ66348.1"/>
    </source>
</evidence>
<protein>
    <submittedName>
        <fullName evidence="2">Uncharacterized protein</fullName>
    </submittedName>
</protein>
<accession>A0A484KP06</accession>
<sequence>MLFGRKSYISCWSKISSRIVWIFFCRVAESSFMPKGPSLAQHPPPLISAEASTHQPPSSSPMFSAKASTHHPPSSVGDERGGRDLDVSGSNPTPGALRLSGLQMNEAAEILRILACMPVDVIAAMAVLEQPLPLADVRRKMEGK</sequence>
<feature type="region of interest" description="Disordered" evidence="1">
    <location>
        <begin position="39"/>
        <end position="98"/>
    </location>
</feature>
<reference evidence="2 3" key="1">
    <citation type="submission" date="2018-04" db="EMBL/GenBank/DDBJ databases">
        <authorList>
            <person name="Vogel A."/>
        </authorList>
    </citation>
    <scope>NUCLEOTIDE SEQUENCE [LARGE SCALE GENOMIC DNA]</scope>
</reference>
<evidence type="ECO:0000313" key="3">
    <source>
        <dbReference type="Proteomes" id="UP000595140"/>
    </source>
</evidence>
<name>A0A484KP06_9ASTE</name>
<organism evidence="2 3">
    <name type="scientific">Cuscuta campestris</name>
    <dbReference type="NCBI Taxonomy" id="132261"/>
    <lineage>
        <taxon>Eukaryota</taxon>
        <taxon>Viridiplantae</taxon>
        <taxon>Streptophyta</taxon>
        <taxon>Embryophyta</taxon>
        <taxon>Tracheophyta</taxon>
        <taxon>Spermatophyta</taxon>
        <taxon>Magnoliopsida</taxon>
        <taxon>eudicotyledons</taxon>
        <taxon>Gunneridae</taxon>
        <taxon>Pentapetalae</taxon>
        <taxon>asterids</taxon>
        <taxon>lamiids</taxon>
        <taxon>Solanales</taxon>
        <taxon>Convolvulaceae</taxon>
        <taxon>Cuscuteae</taxon>
        <taxon>Cuscuta</taxon>
        <taxon>Cuscuta subgen. Grammica</taxon>
        <taxon>Cuscuta sect. Cleistogrammica</taxon>
    </lineage>
</organism>